<dbReference type="InterPro" id="IPR013024">
    <property type="entry name" value="GGCT-like"/>
</dbReference>
<evidence type="ECO:0000259" key="3">
    <source>
        <dbReference type="Pfam" id="PF06094"/>
    </source>
</evidence>
<evidence type="ECO:0000313" key="4">
    <source>
        <dbReference type="EMBL" id="NMG46322.1"/>
    </source>
</evidence>
<dbReference type="PANTHER" id="PTHR31544">
    <property type="entry name" value="AIG2-LIKE PROTEIN D"/>
    <property type="match status" value="1"/>
</dbReference>
<dbReference type="Gene3D" id="3.10.490.10">
    <property type="entry name" value="Gamma-glutamyl cyclotransferase-like"/>
    <property type="match status" value="1"/>
</dbReference>
<sequence>MQHCFTYGSLMCEDIMSAVSGARCRFVAASLDGYRRQPVLGQAYPGMVPAVGACVSGVLYLDLPASAWPRLDRFEGEEYARRQVVVRLQDGRLETAWTYVFRPEYAARLVDGEWDFERFLHTGKARFTAQYVGFDALEGDGLA</sequence>
<proteinExistence type="predicted"/>
<dbReference type="InterPro" id="IPR045038">
    <property type="entry name" value="AIG2-like"/>
</dbReference>
<dbReference type="PANTHER" id="PTHR31544:SF2">
    <property type="entry name" value="AIG2-LIKE PROTEIN D"/>
    <property type="match status" value="1"/>
</dbReference>
<dbReference type="Proteomes" id="UP000623795">
    <property type="component" value="Unassembled WGS sequence"/>
</dbReference>
<comment type="caution">
    <text evidence="4">The sequence shown here is derived from an EMBL/GenBank/DDBJ whole genome shotgun (WGS) entry which is preliminary data.</text>
</comment>
<evidence type="ECO:0000256" key="2">
    <source>
        <dbReference type="ARBA" id="ARBA00030602"/>
    </source>
</evidence>
<dbReference type="InterPro" id="IPR036568">
    <property type="entry name" value="GGCT-like_sf"/>
</dbReference>
<gene>
    <name evidence="4" type="ORF">GPA22_21615</name>
</gene>
<reference evidence="4 5" key="1">
    <citation type="submission" date="2019-12" db="EMBL/GenBank/DDBJ databases">
        <title>Comparative genomics gives insights into the taxonomy of the Azoarcus-Aromatoleum group and reveals separate origins of nif in the plant-associated Azoarcus and non-plant-associated Aromatoleum sub-groups.</title>
        <authorList>
            <person name="Lafos M."/>
            <person name="Maluk M."/>
            <person name="Batista M."/>
            <person name="Junghare M."/>
            <person name="Carmona M."/>
            <person name="Faoro H."/>
            <person name="Cruz L.M."/>
            <person name="Battistoni F."/>
            <person name="De Souza E."/>
            <person name="Pedrosa F."/>
            <person name="Chen W.-M."/>
            <person name="Poole P.S."/>
            <person name="Dixon R.A."/>
            <person name="James E.K."/>
        </authorList>
    </citation>
    <scope>NUCLEOTIDE SEQUENCE [LARGE SCALE GENOMIC DNA]</scope>
    <source>
        <strain evidence="4 5">Td21</strain>
    </source>
</reference>
<name>A0ABX1Q3M2_9RHOO</name>
<dbReference type="Pfam" id="PF06094">
    <property type="entry name" value="GGACT"/>
    <property type="match status" value="1"/>
</dbReference>
<dbReference type="RefSeq" id="WP_169258150.1">
    <property type="nucleotide sequence ID" value="NZ_WTVN01000061.1"/>
</dbReference>
<protein>
    <recommendedName>
        <fullName evidence="2">Putative gamma-glutamylcyclotransferase</fullName>
    </recommendedName>
</protein>
<accession>A0ABX1Q3M2</accession>
<dbReference type="EMBL" id="WTVN01000061">
    <property type="protein sequence ID" value="NMG46322.1"/>
    <property type="molecule type" value="Genomic_DNA"/>
</dbReference>
<evidence type="ECO:0000313" key="5">
    <source>
        <dbReference type="Proteomes" id="UP000623795"/>
    </source>
</evidence>
<feature type="domain" description="Gamma-glutamylcyclotransferase AIG2-like" evidence="3">
    <location>
        <begin position="4"/>
        <end position="115"/>
    </location>
</feature>
<keyword evidence="1" id="KW-0808">Transferase</keyword>
<dbReference type="InterPro" id="IPR009288">
    <property type="entry name" value="AIG2-like_dom"/>
</dbReference>
<dbReference type="SUPFAM" id="SSF110857">
    <property type="entry name" value="Gamma-glutamyl cyclotransferase-like"/>
    <property type="match status" value="1"/>
</dbReference>
<organism evidence="4 5">
    <name type="scientific">Aromatoleum toluvorans</name>
    <dbReference type="NCBI Taxonomy" id="92002"/>
    <lineage>
        <taxon>Bacteria</taxon>
        <taxon>Pseudomonadati</taxon>
        <taxon>Pseudomonadota</taxon>
        <taxon>Betaproteobacteria</taxon>
        <taxon>Rhodocyclales</taxon>
        <taxon>Rhodocyclaceae</taxon>
        <taxon>Aromatoleum</taxon>
    </lineage>
</organism>
<evidence type="ECO:0000256" key="1">
    <source>
        <dbReference type="ARBA" id="ARBA00022679"/>
    </source>
</evidence>
<dbReference type="CDD" id="cd06661">
    <property type="entry name" value="GGCT_like"/>
    <property type="match status" value="1"/>
</dbReference>
<keyword evidence="5" id="KW-1185">Reference proteome</keyword>